<evidence type="ECO:0000256" key="3">
    <source>
        <dbReference type="ARBA" id="ARBA00023163"/>
    </source>
</evidence>
<accession>A0ABU8LVA2</accession>
<organism evidence="5 6">
    <name type="scientific">Microbacterium marmarense</name>
    <dbReference type="NCBI Taxonomy" id="3122051"/>
    <lineage>
        <taxon>Bacteria</taxon>
        <taxon>Bacillati</taxon>
        <taxon>Actinomycetota</taxon>
        <taxon>Actinomycetes</taxon>
        <taxon>Micrococcales</taxon>
        <taxon>Microbacteriaceae</taxon>
        <taxon>Microbacterium</taxon>
    </lineage>
</organism>
<dbReference type="SUPFAM" id="SSF46785">
    <property type="entry name" value="Winged helix' DNA-binding domain"/>
    <property type="match status" value="1"/>
</dbReference>
<comment type="caution">
    <text evidence="5">The sequence shown here is derived from an EMBL/GenBank/DDBJ whole genome shotgun (WGS) entry which is preliminary data.</text>
</comment>
<evidence type="ECO:0000259" key="4">
    <source>
        <dbReference type="PROSITE" id="PS51118"/>
    </source>
</evidence>
<dbReference type="PANTHER" id="PTHR33204:SF39">
    <property type="entry name" value="TRANSCRIPTIONAL REGULATORY PROTEIN"/>
    <property type="match status" value="1"/>
</dbReference>
<dbReference type="EMBL" id="JBBDGL010000003">
    <property type="protein sequence ID" value="MEJ1156187.1"/>
    <property type="molecule type" value="Genomic_DNA"/>
</dbReference>
<dbReference type="PROSITE" id="PS51118">
    <property type="entry name" value="HTH_HXLR"/>
    <property type="match status" value="1"/>
</dbReference>
<evidence type="ECO:0000256" key="2">
    <source>
        <dbReference type="ARBA" id="ARBA00023125"/>
    </source>
</evidence>
<dbReference type="InterPro" id="IPR036388">
    <property type="entry name" value="WH-like_DNA-bd_sf"/>
</dbReference>
<gene>
    <name evidence="5" type="ORF">WDU96_11325</name>
</gene>
<keyword evidence="1" id="KW-0805">Transcription regulation</keyword>
<reference evidence="5 6" key="1">
    <citation type="submission" date="2024-02" db="EMBL/GenBank/DDBJ databases">
        <authorList>
            <person name="Saticioglu I.B."/>
        </authorList>
    </citation>
    <scope>NUCLEOTIDE SEQUENCE [LARGE SCALE GENOMIC DNA]</scope>
    <source>
        <strain evidence="5 6">Mu-86</strain>
    </source>
</reference>
<proteinExistence type="predicted"/>
<feature type="domain" description="HTH hxlR-type" evidence="4">
    <location>
        <begin position="18"/>
        <end position="127"/>
    </location>
</feature>
<keyword evidence="2" id="KW-0238">DNA-binding</keyword>
<dbReference type="Gene3D" id="1.10.10.10">
    <property type="entry name" value="Winged helix-like DNA-binding domain superfamily/Winged helix DNA-binding domain"/>
    <property type="match status" value="1"/>
</dbReference>
<dbReference type="InterPro" id="IPR036390">
    <property type="entry name" value="WH_DNA-bd_sf"/>
</dbReference>
<dbReference type="Proteomes" id="UP001368654">
    <property type="component" value="Unassembled WGS sequence"/>
</dbReference>
<dbReference type="RefSeq" id="WP_337338622.1">
    <property type="nucleotide sequence ID" value="NZ_JBBDGL010000003.1"/>
</dbReference>
<evidence type="ECO:0000256" key="1">
    <source>
        <dbReference type="ARBA" id="ARBA00023015"/>
    </source>
</evidence>
<protein>
    <submittedName>
        <fullName evidence="5">Helix-turn-helix domain-containing protein</fullName>
    </submittedName>
</protein>
<sequence>MTLNDPIEVTQTAYENSCGRASDPEVGGRAIREVLDRVGDKWSLLLIATLRGGRLRFSELQRHIPGISQRMLTRTLRQLERDGLINRTVHAEVPPRVEYELTQLGGTFIAIAEAVGQWAIENHAAVEAARAAYDERG</sequence>
<evidence type="ECO:0000313" key="6">
    <source>
        <dbReference type="Proteomes" id="UP001368654"/>
    </source>
</evidence>
<dbReference type="InterPro" id="IPR002577">
    <property type="entry name" value="HTH_HxlR"/>
</dbReference>
<name>A0ABU8LVA2_9MICO</name>
<dbReference type="PANTHER" id="PTHR33204">
    <property type="entry name" value="TRANSCRIPTIONAL REGULATOR, MARR FAMILY"/>
    <property type="match status" value="1"/>
</dbReference>
<keyword evidence="6" id="KW-1185">Reference proteome</keyword>
<dbReference type="Pfam" id="PF01638">
    <property type="entry name" value="HxlR"/>
    <property type="match status" value="1"/>
</dbReference>
<keyword evidence="3" id="KW-0804">Transcription</keyword>
<evidence type="ECO:0000313" key="5">
    <source>
        <dbReference type="EMBL" id="MEJ1156187.1"/>
    </source>
</evidence>